<accession>A0A0G1XGW1</accession>
<comment type="caution">
    <text evidence="1">The sequence shown here is derived from an EMBL/GenBank/DDBJ whole genome shotgun (WGS) entry which is preliminary data.</text>
</comment>
<sequence length="100" mass="11411">YLRPTYPLGVNFDYFINHPEIEKYGLTPYKAGSNKMQDQRIIIGKTSAQNIRDLIEKSYIPRDILLANPILDLACIVAMSEQIEIQELVNDDCMGDSAIY</sequence>
<name>A0A0G1XGW1_9BACT</name>
<dbReference type="Proteomes" id="UP000034445">
    <property type="component" value="Unassembled WGS sequence"/>
</dbReference>
<protein>
    <submittedName>
        <fullName evidence="1">Uncharacterized protein</fullName>
    </submittedName>
</protein>
<feature type="non-terminal residue" evidence="1">
    <location>
        <position position="1"/>
    </location>
</feature>
<evidence type="ECO:0000313" key="2">
    <source>
        <dbReference type="Proteomes" id="UP000034445"/>
    </source>
</evidence>
<gene>
    <name evidence="1" type="ORF">UY74_C0051G0008</name>
</gene>
<reference evidence="1 2" key="1">
    <citation type="journal article" date="2015" name="Nature">
        <title>rRNA introns, odd ribosomes, and small enigmatic genomes across a large radiation of phyla.</title>
        <authorList>
            <person name="Brown C.T."/>
            <person name="Hug L.A."/>
            <person name="Thomas B.C."/>
            <person name="Sharon I."/>
            <person name="Castelle C.J."/>
            <person name="Singh A."/>
            <person name="Wilkins M.J."/>
            <person name="Williams K.H."/>
            <person name="Banfield J.F."/>
        </authorList>
    </citation>
    <scope>NUCLEOTIDE SEQUENCE [LARGE SCALE GENOMIC DNA]</scope>
</reference>
<dbReference type="AlphaFoldDB" id="A0A0G1XGW1"/>
<evidence type="ECO:0000313" key="1">
    <source>
        <dbReference type="EMBL" id="KKW30120.1"/>
    </source>
</evidence>
<proteinExistence type="predicted"/>
<organism evidence="1 2">
    <name type="scientific">Candidatus Kaiserbacteria bacterium GW2011_GWC2_52_8b</name>
    <dbReference type="NCBI Taxonomy" id="1618676"/>
    <lineage>
        <taxon>Bacteria</taxon>
        <taxon>Candidatus Kaiseribacteriota</taxon>
    </lineage>
</organism>
<dbReference type="EMBL" id="LCRF01000051">
    <property type="protein sequence ID" value="KKW30120.1"/>
    <property type="molecule type" value="Genomic_DNA"/>
</dbReference>